<evidence type="ECO:0000313" key="1">
    <source>
        <dbReference type="EMBL" id="KIX16062.1"/>
    </source>
</evidence>
<gene>
    <name evidence="1" type="ORF">X474_00825</name>
</gene>
<dbReference type="EMBL" id="AZAC01000001">
    <property type="protein sequence ID" value="KIX16062.1"/>
    <property type="molecule type" value="Genomic_DNA"/>
</dbReference>
<sequence length="88" mass="9818">MYSYTEKRCEINYDLIYLFGNGISLASRGLALKGVFGILPAITGFSQKGFVCRKAVFVRETNLPLRAGWRYRRQGCLAGPEQVLKAPA</sequence>
<dbReference type="AlphaFoldDB" id="A0A0D2GN61"/>
<reference evidence="1 2" key="1">
    <citation type="submission" date="2013-11" db="EMBL/GenBank/DDBJ databases">
        <title>Metagenomic analysis of a methanogenic consortium involved in long chain n-alkane degradation.</title>
        <authorList>
            <person name="Davidova I.A."/>
            <person name="Callaghan A.V."/>
            <person name="Wawrik B."/>
            <person name="Pruitt S."/>
            <person name="Marks C."/>
            <person name="Duncan K.E."/>
            <person name="Suflita J.M."/>
        </authorList>
    </citation>
    <scope>NUCLEOTIDE SEQUENCE [LARGE SCALE GENOMIC DNA]</scope>
    <source>
        <strain evidence="1 2">SPR</strain>
    </source>
</reference>
<name>A0A0D2GN61_9BACT</name>
<protein>
    <submittedName>
        <fullName evidence="1">Uncharacterized protein</fullName>
    </submittedName>
</protein>
<proteinExistence type="predicted"/>
<dbReference type="InParanoid" id="A0A0D2GN61"/>
<organism evidence="1 2">
    <name type="scientific">Dethiosulfatarculus sandiegensis</name>
    <dbReference type="NCBI Taxonomy" id="1429043"/>
    <lineage>
        <taxon>Bacteria</taxon>
        <taxon>Pseudomonadati</taxon>
        <taxon>Thermodesulfobacteriota</taxon>
        <taxon>Desulfarculia</taxon>
        <taxon>Desulfarculales</taxon>
        <taxon>Desulfarculaceae</taxon>
        <taxon>Dethiosulfatarculus</taxon>
    </lineage>
</organism>
<accession>A0A0D2GN61</accession>
<evidence type="ECO:0000313" key="2">
    <source>
        <dbReference type="Proteomes" id="UP000032233"/>
    </source>
</evidence>
<comment type="caution">
    <text evidence="1">The sequence shown here is derived from an EMBL/GenBank/DDBJ whole genome shotgun (WGS) entry which is preliminary data.</text>
</comment>
<keyword evidence="2" id="KW-1185">Reference proteome</keyword>
<dbReference type="Proteomes" id="UP000032233">
    <property type="component" value="Unassembled WGS sequence"/>
</dbReference>